<gene>
    <name evidence="2" type="ORF">COLO4_01693</name>
</gene>
<dbReference type="EMBL" id="AWUE01004300">
    <property type="protein sequence ID" value="OMP13437.1"/>
    <property type="molecule type" value="Genomic_DNA"/>
</dbReference>
<name>A0A1R3L2B4_9ROSI</name>
<evidence type="ECO:0000256" key="1">
    <source>
        <dbReference type="SAM" id="MobiDB-lite"/>
    </source>
</evidence>
<protein>
    <submittedName>
        <fullName evidence="2">Uncharacterized protein</fullName>
    </submittedName>
</protein>
<feature type="region of interest" description="Disordered" evidence="1">
    <location>
        <begin position="363"/>
        <end position="387"/>
    </location>
</feature>
<dbReference type="AlphaFoldDB" id="A0A1R3L2B4"/>
<keyword evidence="3" id="KW-1185">Reference proteome</keyword>
<dbReference type="AntiFam" id="ANF00175">
    <property type="entry name" value="Shadow ORF (opposite plcN)"/>
</dbReference>
<evidence type="ECO:0000313" key="2">
    <source>
        <dbReference type="EMBL" id="OMP13437.1"/>
    </source>
</evidence>
<dbReference type="Proteomes" id="UP000187203">
    <property type="component" value="Unassembled WGS sequence"/>
</dbReference>
<evidence type="ECO:0000313" key="3">
    <source>
        <dbReference type="Proteomes" id="UP000187203"/>
    </source>
</evidence>
<proteinExistence type="predicted"/>
<reference evidence="3" key="1">
    <citation type="submission" date="2013-09" db="EMBL/GenBank/DDBJ databases">
        <title>Corchorus olitorius genome sequencing.</title>
        <authorList>
            <person name="Alam M."/>
            <person name="Haque M.S."/>
            <person name="Islam M.S."/>
            <person name="Emdad E.M."/>
            <person name="Islam M.M."/>
            <person name="Ahmed B."/>
            <person name="Halim A."/>
            <person name="Hossen Q.M.M."/>
            <person name="Hossain M.Z."/>
            <person name="Ahmed R."/>
            <person name="Khan M.M."/>
            <person name="Islam R."/>
            <person name="Rashid M.M."/>
            <person name="Khan S.A."/>
            <person name="Rahman M.S."/>
            <person name="Alam M."/>
            <person name="Yahiya A.S."/>
            <person name="Khan M.S."/>
            <person name="Azam M.S."/>
            <person name="Haque T."/>
            <person name="Lashkar M.Z.H."/>
            <person name="Akhand A.I."/>
            <person name="Morshed G."/>
            <person name="Roy S."/>
            <person name="Uddin K.S."/>
            <person name="Rabeya T."/>
            <person name="Hossain A.S."/>
            <person name="Chowdhury A."/>
            <person name="Snigdha A.R."/>
            <person name="Mortoza M.S."/>
            <person name="Matin S.A."/>
            <person name="Hoque S.M.E."/>
            <person name="Islam M.K."/>
            <person name="Roy D.K."/>
            <person name="Haider R."/>
            <person name="Moosa M.M."/>
            <person name="Elias S.M."/>
            <person name="Hasan A.M."/>
            <person name="Jahan S."/>
            <person name="Shafiuddin M."/>
            <person name="Mahmood N."/>
            <person name="Shommy N.S."/>
        </authorList>
    </citation>
    <scope>NUCLEOTIDE SEQUENCE [LARGE SCALE GENOMIC DNA]</scope>
    <source>
        <strain evidence="3">cv. O-4</strain>
    </source>
</reference>
<sequence>MLGERFRRGNPRHLRQRAVLHVALEDVEVAVAGCCVGAGARLVVQRAAGLCILVLLEVQQRVVAVVADVGVARPAPGARGVQARADVLVDLPRDAGGLQHLRIRRPAVAGFSVVDHGATADVVVADVAGPHVVAVRIGRRGCRAVIGVADGESVGQRVVERNVLARQVRHRRGALVRDPAIVTAAVDGKVRVVPAVRQVLQELQAQIGRARAERQHFTHATGHRLMPDALAARQRDGARIAIPAHATQRAEVMVERAVFLHEDHDVLHVFDRAVRVMGGNRQRLANAFGHRAHGCGGSSQLGSGTEKTTATVGGHVLVLMSVCLGLGVGGAGDNTGQRRTERVRTQSVDGVDHGRHMRIGRIATAQRERRHHGQSTASAGVLAGRHR</sequence>
<organism evidence="2 3">
    <name type="scientific">Corchorus olitorius</name>
    <dbReference type="NCBI Taxonomy" id="93759"/>
    <lineage>
        <taxon>Eukaryota</taxon>
        <taxon>Viridiplantae</taxon>
        <taxon>Streptophyta</taxon>
        <taxon>Embryophyta</taxon>
        <taxon>Tracheophyta</taxon>
        <taxon>Spermatophyta</taxon>
        <taxon>Magnoliopsida</taxon>
        <taxon>eudicotyledons</taxon>
        <taxon>Gunneridae</taxon>
        <taxon>Pentapetalae</taxon>
        <taxon>rosids</taxon>
        <taxon>malvids</taxon>
        <taxon>Malvales</taxon>
        <taxon>Malvaceae</taxon>
        <taxon>Grewioideae</taxon>
        <taxon>Apeibeae</taxon>
        <taxon>Corchorus</taxon>
    </lineage>
</organism>
<comment type="caution">
    <text evidence="2">The sequence shown here is derived from an EMBL/GenBank/DDBJ whole genome shotgun (WGS) entry which is preliminary data.</text>
</comment>
<accession>A0A1R3L2B4</accession>